<dbReference type="PANTHER" id="PTHR43406">
    <property type="entry name" value="TRYPTOPHAN SYNTHASE, ALPHA CHAIN"/>
    <property type="match status" value="1"/>
</dbReference>
<evidence type="ECO:0000256" key="2">
    <source>
        <dbReference type="ARBA" id="ARBA00011270"/>
    </source>
</evidence>
<comment type="pathway">
    <text evidence="1 8">Amino-acid biosynthesis; L-tryptophan biosynthesis; L-tryptophan from chorismate: step 5/5.</text>
</comment>
<dbReference type="InterPro" id="IPR013785">
    <property type="entry name" value="Aldolase_TIM"/>
</dbReference>
<dbReference type="AlphaFoldDB" id="A0AAE9YDX6"/>
<dbReference type="InterPro" id="IPR011060">
    <property type="entry name" value="RibuloseP-bd_barrel"/>
</dbReference>
<dbReference type="RefSeq" id="WP_272738558.1">
    <property type="nucleotide sequence ID" value="NZ_CP116942.1"/>
</dbReference>
<keyword evidence="11" id="KW-1185">Reference proteome</keyword>
<evidence type="ECO:0000256" key="3">
    <source>
        <dbReference type="ARBA" id="ARBA00022605"/>
    </source>
</evidence>
<comment type="similarity">
    <text evidence="8 9">Belongs to the TrpA family.</text>
</comment>
<sequence length="262" mass="26999">MKAPDGFLEAHLRARRDGGAKLLVPYITGGIDPRWVDLVRSAADAGADAIEIGIPFSDPVMDGPTIQAASERALEHGATPASILDDLAEADVDVPLAVMTYFNIVFHAGVERFASEARAAGISGVILPDVPLEEMGEWDPAAAAAGLETVMLVSPLTPEDRVPRLTGRAQGFVYGVNLLGVTGERASIGSMAADLAGRLKAVTDVPTVMGFGVSTPAQAAEVASHADGVVVGSALMRRVLDGEGPLRVGQAISELRAALDGG</sequence>
<reference evidence="10" key="1">
    <citation type="submission" date="2023-01" db="EMBL/GenBank/DDBJ databases">
        <title>The diversity of Class Acidimicrobiia in South China Sea sediment environments and the proposal of Iamia marina sp. nov., a novel species of the genus Iamia.</title>
        <authorList>
            <person name="He Y."/>
            <person name="Tian X."/>
        </authorList>
    </citation>
    <scope>NUCLEOTIDE SEQUENCE</scope>
    <source>
        <strain evidence="10">DSM 19957</strain>
    </source>
</reference>
<evidence type="ECO:0000313" key="11">
    <source>
        <dbReference type="Proteomes" id="UP001216390"/>
    </source>
</evidence>
<dbReference type="NCBIfam" id="TIGR00262">
    <property type="entry name" value="trpA"/>
    <property type="match status" value="1"/>
</dbReference>
<comment type="subunit">
    <text evidence="2 8">Tetramer of two alpha and two beta chains.</text>
</comment>
<dbReference type="EC" id="4.2.1.20" evidence="8"/>
<evidence type="ECO:0000256" key="7">
    <source>
        <dbReference type="ARBA" id="ARBA00049047"/>
    </source>
</evidence>
<dbReference type="Proteomes" id="UP001216390">
    <property type="component" value="Chromosome"/>
</dbReference>
<keyword evidence="3 8" id="KW-0028">Amino-acid biosynthesis</keyword>
<proteinExistence type="inferred from homology"/>
<dbReference type="PANTHER" id="PTHR43406:SF1">
    <property type="entry name" value="TRYPTOPHAN SYNTHASE ALPHA CHAIN, CHLOROPLASTIC"/>
    <property type="match status" value="1"/>
</dbReference>
<comment type="function">
    <text evidence="8">The alpha subunit is responsible for the aldol cleavage of indoleglycerol phosphate to indole and glyceraldehyde 3-phosphate.</text>
</comment>
<dbReference type="Gene3D" id="3.20.20.70">
    <property type="entry name" value="Aldolase class I"/>
    <property type="match status" value="1"/>
</dbReference>
<evidence type="ECO:0000313" key="10">
    <source>
        <dbReference type="EMBL" id="WCO69044.1"/>
    </source>
</evidence>
<organism evidence="10 11">
    <name type="scientific">Iamia majanohamensis</name>
    <dbReference type="NCBI Taxonomy" id="467976"/>
    <lineage>
        <taxon>Bacteria</taxon>
        <taxon>Bacillati</taxon>
        <taxon>Actinomycetota</taxon>
        <taxon>Acidimicrobiia</taxon>
        <taxon>Acidimicrobiales</taxon>
        <taxon>Iamiaceae</taxon>
        <taxon>Iamia</taxon>
    </lineage>
</organism>
<keyword evidence="6 8" id="KW-0456">Lyase</keyword>
<accession>A0AAE9YDX6</accession>
<keyword evidence="5 8" id="KW-0057">Aromatic amino acid biosynthesis</keyword>
<evidence type="ECO:0000256" key="9">
    <source>
        <dbReference type="RuleBase" id="RU003662"/>
    </source>
</evidence>
<dbReference type="SUPFAM" id="SSF51366">
    <property type="entry name" value="Ribulose-phoshate binding barrel"/>
    <property type="match status" value="1"/>
</dbReference>
<evidence type="ECO:0000256" key="1">
    <source>
        <dbReference type="ARBA" id="ARBA00004733"/>
    </source>
</evidence>
<dbReference type="InterPro" id="IPR018204">
    <property type="entry name" value="Trp_synthase_alpha_AS"/>
</dbReference>
<keyword evidence="4 8" id="KW-0822">Tryptophan biosynthesis</keyword>
<dbReference type="HAMAP" id="MF_00131">
    <property type="entry name" value="Trp_synth_alpha"/>
    <property type="match status" value="1"/>
</dbReference>
<dbReference type="InterPro" id="IPR002028">
    <property type="entry name" value="Trp_synthase_suA"/>
</dbReference>
<gene>
    <name evidence="8 10" type="primary">trpA</name>
    <name evidence="10" type="ORF">PO878_09930</name>
</gene>
<dbReference type="GO" id="GO:0005829">
    <property type="term" value="C:cytosol"/>
    <property type="evidence" value="ECO:0007669"/>
    <property type="project" value="TreeGrafter"/>
</dbReference>
<dbReference type="EMBL" id="CP116942">
    <property type="protein sequence ID" value="WCO69044.1"/>
    <property type="molecule type" value="Genomic_DNA"/>
</dbReference>
<comment type="catalytic activity">
    <reaction evidence="7 8">
        <text>(1S,2R)-1-C-(indol-3-yl)glycerol 3-phosphate + L-serine = D-glyceraldehyde 3-phosphate + L-tryptophan + H2O</text>
        <dbReference type="Rhea" id="RHEA:10532"/>
        <dbReference type="ChEBI" id="CHEBI:15377"/>
        <dbReference type="ChEBI" id="CHEBI:33384"/>
        <dbReference type="ChEBI" id="CHEBI:57912"/>
        <dbReference type="ChEBI" id="CHEBI:58866"/>
        <dbReference type="ChEBI" id="CHEBI:59776"/>
        <dbReference type="EC" id="4.2.1.20"/>
    </reaction>
</comment>
<feature type="active site" description="Proton acceptor" evidence="8">
    <location>
        <position position="62"/>
    </location>
</feature>
<dbReference type="GO" id="GO:0004834">
    <property type="term" value="F:tryptophan synthase activity"/>
    <property type="evidence" value="ECO:0007669"/>
    <property type="project" value="UniProtKB-UniRule"/>
</dbReference>
<name>A0AAE9YDX6_9ACTN</name>
<evidence type="ECO:0000256" key="6">
    <source>
        <dbReference type="ARBA" id="ARBA00023239"/>
    </source>
</evidence>
<protein>
    <recommendedName>
        <fullName evidence="8">Tryptophan synthase alpha chain</fullName>
        <ecNumber evidence="8">4.2.1.20</ecNumber>
    </recommendedName>
</protein>
<evidence type="ECO:0000256" key="4">
    <source>
        <dbReference type="ARBA" id="ARBA00022822"/>
    </source>
</evidence>
<evidence type="ECO:0000256" key="5">
    <source>
        <dbReference type="ARBA" id="ARBA00023141"/>
    </source>
</evidence>
<dbReference type="KEGG" id="ima:PO878_09930"/>
<dbReference type="PROSITE" id="PS00167">
    <property type="entry name" value="TRP_SYNTHASE_ALPHA"/>
    <property type="match status" value="1"/>
</dbReference>
<dbReference type="Pfam" id="PF00290">
    <property type="entry name" value="Trp_syntA"/>
    <property type="match status" value="1"/>
</dbReference>
<dbReference type="CDD" id="cd04724">
    <property type="entry name" value="Tryptophan_synthase_alpha"/>
    <property type="match status" value="1"/>
</dbReference>
<feature type="active site" description="Proton acceptor" evidence="8">
    <location>
        <position position="51"/>
    </location>
</feature>
<evidence type="ECO:0000256" key="8">
    <source>
        <dbReference type="HAMAP-Rule" id="MF_00131"/>
    </source>
</evidence>